<accession>A0A438N6C9</accession>
<reference evidence="2 3" key="1">
    <citation type="submission" date="2017-03" db="EMBL/GenBank/DDBJ databases">
        <title>Genomes of endolithic fungi from Antarctica.</title>
        <authorList>
            <person name="Coleine C."/>
            <person name="Masonjones S."/>
            <person name="Stajich J.E."/>
        </authorList>
    </citation>
    <scope>NUCLEOTIDE SEQUENCE [LARGE SCALE GENOMIC DNA]</scope>
    <source>
        <strain evidence="2 3">CCFEE 6314</strain>
    </source>
</reference>
<feature type="compositionally biased region" description="Basic and acidic residues" evidence="1">
    <location>
        <begin position="119"/>
        <end position="133"/>
    </location>
</feature>
<feature type="compositionally biased region" description="Basic residues" evidence="1">
    <location>
        <begin position="35"/>
        <end position="50"/>
    </location>
</feature>
<feature type="compositionally biased region" description="Acidic residues" evidence="1">
    <location>
        <begin position="148"/>
        <end position="211"/>
    </location>
</feature>
<gene>
    <name evidence="2" type="ORF">B0A52_04907</name>
</gene>
<feature type="region of interest" description="Disordered" evidence="1">
    <location>
        <begin position="553"/>
        <end position="652"/>
    </location>
</feature>
<feature type="compositionally biased region" description="Acidic residues" evidence="1">
    <location>
        <begin position="301"/>
        <end position="325"/>
    </location>
</feature>
<dbReference type="VEuPathDB" id="FungiDB:PV10_04321"/>
<evidence type="ECO:0000256" key="1">
    <source>
        <dbReference type="SAM" id="MobiDB-lite"/>
    </source>
</evidence>
<evidence type="ECO:0000313" key="3">
    <source>
        <dbReference type="Proteomes" id="UP000288859"/>
    </source>
</evidence>
<feature type="compositionally biased region" description="Gly residues" evidence="1">
    <location>
        <begin position="593"/>
        <end position="602"/>
    </location>
</feature>
<dbReference type="Proteomes" id="UP000288859">
    <property type="component" value="Unassembled WGS sequence"/>
</dbReference>
<feature type="compositionally biased region" description="Polar residues" evidence="1">
    <location>
        <begin position="396"/>
        <end position="413"/>
    </location>
</feature>
<feature type="region of interest" description="Disordered" evidence="1">
    <location>
        <begin position="1"/>
        <end position="57"/>
    </location>
</feature>
<name>A0A438N6C9_EXOME</name>
<feature type="region of interest" description="Disordered" evidence="1">
    <location>
        <begin position="119"/>
        <end position="260"/>
    </location>
</feature>
<feature type="compositionally biased region" description="Polar residues" evidence="1">
    <location>
        <begin position="570"/>
        <end position="582"/>
    </location>
</feature>
<sequence length="652" mass="70182">MLLTSSLPLVPPPSSSLLPPVASSTDPSLSNNQHAHNHHHHHHHASRRQKPNANNNRNSTLALLSADERSIAQRKLAIAMYGYSWLKPAGCAKTMLGRREEELEREEVERQLREVELQERMEMEREEQERQARLAETGEPEGGRDLDADIPDMDDDDGGFDDQGDEEVGDEGEMEGMEEGDLDDEIPEADDQDLDLDDDGDETGDEDEDVMSPDPESGNGAWVYDSRREPDTDEETAELNPSSPGAVHTTGGGGPYRVRRSGHFRHGTAIVAGVRVPVPGSEYDYDEREAEDLANAMLDEDEIFDQDEEMEDDGERDLDDDVPEPESEHGWEHTDTELDESEMDISILPNQLQRESLGGVSGTSERMSGGLTSGRPHGRSSGPWISDRSPHVPSDSYISAQTRQQPGPSSSFLQPRPPSRATRVISGNRHQAYIATPETFDSPATNDSSSQHRSYHQDVNQDSPDPFTSTGAAIHPRYANFRAVRANAATAATAANHRLEMENATASNPNSNPGSSSRTGAARAWLDGAAAAVGGSARRTLFGRAARRGGMGNAGAGGSGSGSGNGNGGTTNPAIASNSSGGLFTPELSHIGNGAGEMGNDGWGDTPIGQGRGNGSVEGGHPAHRRVQSQNTNRRSGRFLTSRRRGEVDGQT</sequence>
<dbReference type="GO" id="GO:0005680">
    <property type="term" value="C:anaphase-promoting complex"/>
    <property type="evidence" value="ECO:0007669"/>
    <property type="project" value="InterPro"/>
</dbReference>
<dbReference type="AlphaFoldDB" id="A0A438N6C9"/>
<feature type="compositionally biased region" description="Polar residues" evidence="1">
    <location>
        <begin position="442"/>
        <end position="471"/>
    </location>
</feature>
<dbReference type="GO" id="GO:0031145">
    <property type="term" value="P:anaphase-promoting complex-dependent catabolic process"/>
    <property type="evidence" value="ECO:0007669"/>
    <property type="project" value="InterPro"/>
</dbReference>
<comment type="caution">
    <text evidence="2">The sequence shown here is derived from an EMBL/GenBank/DDBJ whole genome shotgun (WGS) entry which is preliminary data.</text>
</comment>
<dbReference type="OrthoDB" id="5320532at2759"/>
<dbReference type="InterPro" id="IPR008402">
    <property type="entry name" value="APC_su15/mnd2"/>
</dbReference>
<protein>
    <submittedName>
        <fullName evidence="2">Uncharacterized protein</fullName>
    </submittedName>
</protein>
<organism evidence="2 3">
    <name type="scientific">Exophiala mesophila</name>
    <name type="common">Black yeast-like fungus</name>
    <dbReference type="NCBI Taxonomy" id="212818"/>
    <lineage>
        <taxon>Eukaryota</taxon>
        <taxon>Fungi</taxon>
        <taxon>Dikarya</taxon>
        <taxon>Ascomycota</taxon>
        <taxon>Pezizomycotina</taxon>
        <taxon>Eurotiomycetes</taxon>
        <taxon>Chaetothyriomycetidae</taxon>
        <taxon>Chaetothyriales</taxon>
        <taxon>Herpotrichiellaceae</taxon>
        <taxon>Exophiala</taxon>
    </lineage>
</organism>
<feature type="region of interest" description="Disordered" evidence="1">
    <location>
        <begin position="301"/>
        <end position="473"/>
    </location>
</feature>
<feature type="compositionally biased region" description="Low complexity" evidence="1">
    <location>
        <begin position="15"/>
        <end position="34"/>
    </location>
</feature>
<dbReference type="Pfam" id="PF05841">
    <property type="entry name" value="Apc15p"/>
    <property type="match status" value="1"/>
</dbReference>
<feature type="compositionally biased region" description="Basic and acidic residues" evidence="1">
    <location>
        <begin position="326"/>
        <end position="336"/>
    </location>
</feature>
<feature type="compositionally biased region" description="Gly residues" evidence="1">
    <location>
        <begin position="553"/>
        <end position="569"/>
    </location>
</feature>
<dbReference type="EMBL" id="NAJM01000018">
    <property type="protein sequence ID" value="RVX71333.1"/>
    <property type="molecule type" value="Genomic_DNA"/>
</dbReference>
<proteinExistence type="predicted"/>
<evidence type="ECO:0000313" key="2">
    <source>
        <dbReference type="EMBL" id="RVX71333.1"/>
    </source>
</evidence>